<sequence>MEFPDPEALDVVGKVCYQDCVRALMNMYSGVWWSGDESGQHQHVDLRGNEEEHGSLCRGLGAEWLQIIQDLPVTTFKSCPDDLENHKKFIEGFEAWLDSRALQQIIMAGSASEGMACLMYNHLNPQRIPSTLTGRRLAVTQRGKVGVVPRSVQAGDVIVQLAGSLNLLVLRQDQRLRNQNIARDIKTALRARNDDESINADQRLRVMQRIDLLDVKNSTLVGECYVDGEVGWKLHQAWDLGIFALR</sequence>
<protein>
    <submittedName>
        <fullName evidence="1">Uncharacterized protein</fullName>
    </submittedName>
</protein>
<name>A0A1E1LDM7_9HELO</name>
<keyword evidence="2" id="KW-1185">Reference proteome</keyword>
<accession>A0A1E1LDM7</accession>
<dbReference type="AlphaFoldDB" id="A0A1E1LDM7"/>
<dbReference type="EMBL" id="FJUX01000100">
    <property type="protein sequence ID" value="CZT07849.1"/>
    <property type="molecule type" value="Genomic_DNA"/>
</dbReference>
<evidence type="ECO:0000313" key="1">
    <source>
        <dbReference type="EMBL" id="CZT07849.1"/>
    </source>
</evidence>
<dbReference type="Proteomes" id="UP000178912">
    <property type="component" value="Unassembled WGS sequence"/>
</dbReference>
<evidence type="ECO:0000313" key="2">
    <source>
        <dbReference type="Proteomes" id="UP000178912"/>
    </source>
</evidence>
<reference evidence="2" key="1">
    <citation type="submission" date="2016-03" db="EMBL/GenBank/DDBJ databases">
        <authorList>
            <person name="Guldener U."/>
        </authorList>
    </citation>
    <scope>NUCLEOTIDE SEQUENCE [LARGE SCALE GENOMIC DNA]</scope>
    <source>
        <strain evidence="2">04CH-RAC-A.6.1</strain>
    </source>
</reference>
<organism evidence="1 2">
    <name type="scientific">Rhynchosporium agropyri</name>
    <dbReference type="NCBI Taxonomy" id="914238"/>
    <lineage>
        <taxon>Eukaryota</taxon>
        <taxon>Fungi</taxon>
        <taxon>Dikarya</taxon>
        <taxon>Ascomycota</taxon>
        <taxon>Pezizomycotina</taxon>
        <taxon>Leotiomycetes</taxon>
        <taxon>Helotiales</taxon>
        <taxon>Ploettnerulaceae</taxon>
        <taxon>Rhynchosporium</taxon>
    </lineage>
</organism>
<proteinExistence type="predicted"/>
<gene>
    <name evidence="1" type="ORF">RAG0_13153</name>
</gene>